<dbReference type="InterPro" id="IPR005537">
    <property type="entry name" value="RAMP_III_fam"/>
</dbReference>
<feature type="domain" description="CRISPR type III-associated protein" evidence="3">
    <location>
        <begin position="344"/>
        <end position="462"/>
    </location>
</feature>
<feature type="region of interest" description="Disordered" evidence="2">
    <location>
        <begin position="1"/>
        <end position="59"/>
    </location>
</feature>
<dbReference type="Pfam" id="PF03787">
    <property type="entry name" value="RAMPs"/>
    <property type="match status" value="2"/>
</dbReference>
<protein>
    <submittedName>
        <fullName evidence="4">Type III-B CRISPR module RAMP protein Cmr6</fullName>
    </submittedName>
</protein>
<gene>
    <name evidence="4" type="ORF">K4A83_11725</name>
</gene>
<name>A0ABT3L6W4_9CYAN</name>
<evidence type="ECO:0000256" key="2">
    <source>
        <dbReference type="SAM" id="MobiDB-lite"/>
    </source>
</evidence>
<evidence type="ECO:0000259" key="3">
    <source>
        <dbReference type="Pfam" id="PF03787"/>
    </source>
</evidence>
<organism evidence="4 5">
    <name type="scientific">Spirulina subsalsa FACHB-351</name>
    <dbReference type="NCBI Taxonomy" id="234711"/>
    <lineage>
        <taxon>Bacteria</taxon>
        <taxon>Bacillati</taxon>
        <taxon>Cyanobacteriota</taxon>
        <taxon>Cyanophyceae</taxon>
        <taxon>Spirulinales</taxon>
        <taxon>Spirulinaceae</taxon>
        <taxon>Spirulina</taxon>
    </lineage>
</organism>
<reference evidence="4 5" key="1">
    <citation type="submission" date="2021-08" db="EMBL/GenBank/DDBJ databases">
        <title>Draft genome sequence of Spirulina subsalsa with high tolerance to salinity and hype-accumulation of phycocyanin.</title>
        <authorList>
            <person name="Pei H."/>
            <person name="Jiang L."/>
        </authorList>
    </citation>
    <scope>NUCLEOTIDE SEQUENCE [LARGE SCALE GENOMIC DNA]</scope>
    <source>
        <strain evidence="4 5">FACHB-351</strain>
    </source>
</reference>
<evidence type="ECO:0000313" key="4">
    <source>
        <dbReference type="EMBL" id="MCW6036927.1"/>
    </source>
</evidence>
<keyword evidence="1" id="KW-0051">Antiviral defense</keyword>
<dbReference type="Proteomes" id="UP001526426">
    <property type="component" value="Unassembled WGS sequence"/>
</dbReference>
<dbReference type="InterPro" id="IPR010172">
    <property type="entry name" value="CRISPR-assoc_prot_TM1791"/>
</dbReference>
<dbReference type="PANTHER" id="PTHR39965:SF1">
    <property type="entry name" value="CRISPR SYSTEM CMR SUBUNIT CMR6"/>
    <property type="match status" value="1"/>
</dbReference>
<dbReference type="EMBL" id="JAIHOM010000051">
    <property type="protein sequence ID" value="MCW6036927.1"/>
    <property type="molecule type" value="Genomic_DNA"/>
</dbReference>
<comment type="caution">
    <text evidence="4">The sequence shown here is derived from an EMBL/GenBank/DDBJ whole genome shotgun (WGS) entry which is preliminary data.</text>
</comment>
<evidence type="ECO:0000313" key="5">
    <source>
        <dbReference type="Proteomes" id="UP001526426"/>
    </source>
</evidence>
<dbReference type="PANTHER" id="PTHR39965">
    <property type="entry name" value="CRISPR SYSTEM CMR SUBUNIT CMR6"/>
    <property type="match status" value="1"/>
</dbReference>
<sequence>MVFNRPNRPNKPSQAIKKPTQSAPKKVITTGGNQGGNNSNNPPPPSPWLDPNNEPSPHETASFVEYLRWMREPDRDNYKDGTKVQMLNMATERANYRQRLTTLVKRTELIAGKNNTFQVKCPWRIRVGGHRGPESILLPAFDALGMPYLPSSTLRGAARNQAIRELIAEKKLDWKAAQNHPEIAKYFGSLEAQDKDKAGKVIFLDAYPLPSQGGGLAMDMANNIWKWEDNSPGYSPNPNPFLSLKEPTFVIGLKLGTLSNDPKVLDKVKNWLIKGLQAGIGSQINTGYGLLLKAGAGQPKQKQEFLRVEFALEGQLIHGHQRFTQWQFNDRRQEWQMRGQPQAEVRPTAFKSMLRYWFRAFALGVLEPSRVQTLESELFGGINPTKQYGYLQVNILDGRIAQKEPRPNYQGKNDPCGEQQGTLVLSFSPAARTEQAQNLKTLFTALTWLMFNLGGIGQGARRPCYSRKTRENAPWFRGSTFYIEEEDNKLWVAPEQISAFKTQFQGQLKEFYRSLGALVSQQLNYNRRRNDFPVSQQNWTDAVDANCEIIICNGKDKNDKPYALSILHSPQLKIQQGPRQDYDGNLCGKVAGGVKPSPVWIADLGDYQVVTVFGANQNPRRQYLEELKRQTSAQNYVKVFPLP</sequence>
<evidence type="ECO:0000256" key="1">
    <source>
        <dbReference type="ARBA" id="ARBA00023118"/>
    </source>
</evidence>
<proteinExistence type="predicted"/>
<dbReference type="RefSeq" id="WP_265264749.1">
    <property type="nucleotide sequence ID" value="NZ_JAIHOM010000051.1"/>
</dbReference>
<accession>A0ABT3L6W4</accession>
<keyword evidence="5" id="KW-1185">Reference proteome</keyword>
<feature type="domain" description="CRISPR type III-associated protein" evidence="3">
    <location>
        <begin position="116"/>
        <end position="228"/>
    </location>
</feature>